<keyword evidence="9" id="KW-0012">Acyltransferase</keyword>
<reference evidence="9 10" key="1">
    <citation type="journal article" date="2015" name="Int. Biodeterior. Biodegradation">
        <title>Physiological and genetic screening methods for the isolation of methyl tert-butyl ether-degrading bacteria for bioremediation purposes.</title>
        <authorList>
            <person name="Guisado I.M."/>
            <person name="Purswani J."/>
            <person name="Gonzalez Lopez J."/>
            <person name="Pozo C."/>
        </authorList>
    </citation>
    <scope>NUCLEOTIDE SEQUENCE [LARGE SCALE GENOMIC DNA]</scope>
    <source>
        <strain evidence="9 10">SH7</strain>
    </source>
</reference>
<dbReference type="Pfam" id="PF01757">
    <property type="entry name" value="Acyl_transf_3"/>
    <property type="match status" value="1"/>
</dbReference>
<comment type="similarity">
    <text evidence="2">Belongs to the acyltransferase 3 family.</text>
</comment>
<dbReference type="EMBL" id="LCZJ02000043">
    <property type="protein sequence ID" value="KTD83617.1"/>
    <property type="molecule type" value="Genomic_DNA"/>
</dbReference>
<sequence length="398" mass="46621">MNTVRQERLPQLDIFRALAILGVLHVHSSSFAAAEQALHSPYYYWLNWINIFFKFGTPSFIFLSSFVLFYNYYGLPVTRSVIINFYRRRLKYILLPYLLASMGYYALTLYVNGRLTQNLGDNLLSFSRALFSGSAYAHLYFVFISIQFYLLFPVLLKLLQSSRFLVKWAIPLGLALQWGFIFWNKYELHIVEKGSLAISYLAYYMMGAYIAIHFEKVKLWLLKPWRELPAKQKGWTALLVSLWLIAAFIHVQLWYVARHFGVWTDSLWYELLWNVHTILSALVLLYATFLIYCKAPRVIVAFLTRLGELSFAIYLIHPLLLAIYRRFRYHIPLESLTYVFFIYGGLVFALGGSWSMVQFAFRRIPKSWIFLGSVPRSLQSSLKVKSVHASDEMRKVNI</sequence>
<evidence type="ECO:0000256" key="7">
    <source>
        <dbReference type="SAM" id="Phobius"/>
    </source>
</evidence>
<dbReference type="GO" id="GO:0016413">
    <property type="term" value="F:O-acetyltransferase activity"/>
    <property type="evidence" value="ECO:0007669"/>
    <property type="project" value="TreeGrafter"/>
</dbReference>
<keyword evidence="3" id="KW-1003">Cell membrane</keyword>
<comment type="subcellular location">
    <subcellularLocation>
        <location evidence="1">Cell membrane</location>
        <topology evidence="1">Multi-pass membrane protein</topology>
    </subcellularLocation>
</comment>
<feature type="transmembrane region" description="Helical" evidence="7">
    <location>
        <begin position="336"/>
        <end position="357"/>
    </location>
</feature>
<keyword evidence="6 7" id="KW-0472">Membrane</keyword>
<evidence type="ECO:0000313" key="10">
    <source>
        <dbReference type="Proteomes" id="UP000054709"/>
    </source>
</evidence>
<evidence type="ECO:0000256" key="4">
    <source>
        <dbReference type="ARBA" id="ARBA00022692"/>
    </source>
</evidence>
<dbReference type="PANTHER" id="PTHR40074:SF2">
    <property type="entry name" value="O-ACETYLTRANSFERASE WECH"/>
    <property type="match status" value="1"/>
</dbReference>
<evidence type="ECO:0000256" key="2">
    <source>
        <dbReference type="ARBA" id="ARBA00007400"/>
    </source>
</evidence>
<proteinExistence type="inferred from homology"/>
<accession>A0A0W1AQJ9</accession>
<dbReference type="AlphaFoldDB" id="A0A0W1AQJ9"/>
<keyword evidence="9" id="KW-0808">Transferase</keyword>
<feature type="transmembrane region" description="Helical" evidence="7">
    <location>
        <begin position="48"/>
        <end position="73"/>
    </location>
</feature>
<evidence type="ECO:0000313" key="9">
    <source>
        <dbReference type="EMBL" id="KTD83617.1"/>
    </source>
</evidence>
<dbReference type="InterPro" id="IPR002656">
    <property type="entry name" value="Acyl_transf_3_dom"/>
</dbReference>
<comment type="caution">
    <text evidence="9">The sequence shown here is derived from an EMBL/GenBank/DDBJ whole genome shotgun (WGS) entry which is preliminary data.</text>
</comment>
<evidence type="ECO:0000256" key="3">
    <source>
        <dbReference type="ARBA" id="ARBA00022475"/>
    </source>
</evidence>
<dbReference type="RefSeq" id="WP_060626422.1">
    <property type="nucleotide sequence ID" value="NZ_LCZJ02000043.1"/>
</dbReference>
<feature type="transmembrane region" description="Helical" evidence="7">
    <location>
        <begin position="133"/>
        <end position="152"/>
    </location>
</feature>
<feature type="domain" description="Acyltransferase 3" evidence="8">
    <location>
        <begin position="11"/>
        <end position="355"/>
    </location>
</feature>
<evidence type="ECO:0000256" key="6">
    <source>
        <dbReference type="ARBA" id="ARBA00023136"/>
    </source>
</evidence>
<keyword evidence="4 7" id="KW-0812">Transmembrane</keyword>
<dbReference type="Proteomes" id="UP000054709">
    <property type="component" value="Unassembled WGS sequence"/>
</dbReference>
<feature type="transmembrane region" description="Helical" evidence="7">
    <location>
        <begin position="305"/>
        <end position="324"/>
    </location>
</feature>
<evidence type="ECO:0000256" key="1">
    <source>
        <dbReference type="ARBA" id="ARBA00004651"/>
    </source>
</evidence>
<feature type="transmembrane region" description="Helical" evidence="7">
    <location>
        <begin position="235"/>
        <end position="255"/>
    </location>
</feature>
<gene>
    <name evidence="9" type="ORF">UQ64_00705</name>
</gene>
<feature type="transmembrane region" description="Helical" evidence="7">
    <location>
        <begin position="164"/>
        <end position="183"/>
    </location>
</feature>
<keyword evidence="5 7" id="KW-1133">Transmembrane helix</keyword>
<dbReference type="PANTHER" id="PTHR40074">
    <property type="entry name" value="O-ACETYLTRANSFERASE WECH"/>
    <property type="match status" value="1"/>
</dbReference>
<dbReference type="GO" id="GO:0009246">
    <property type="term" value="P:enterobacterial common antigen biosynthetic process"/>
    <property type="evidence" value="ECO:0007669"/>
    <property type="project" value="TreeGrafter"/>
</dbReference>
<dbReference type="GO" id="GO:0005886">
    <property type="term" value="C:plasma membrane"/>
    <property type="evidence" value="ECO:0007669"/>
    <property type="project" value="UniProtKB-SubCell"/>
</dbReference>
<protein>
    <submittedName>
        <fullName evidence="9">Acyltransferase</fullName>
    </submittedName>
</protein>
<feature type="transmembrane region" description="Helical" evidence="7">
    <location>
        <begin position="195"/>
        <end position="214"/>
    </location>
</feature>
<name>A0A0W1AQJ9_9BACL</name>
<evidence type="ECO:0000256" key="5">
    <source>
        <dbReference type="ARBA" id="ARBA00022989"/>
    </source>
</evidence>
<dbReference type="OrthoDB" id="65129at2"/>
<evidence type="ECO:0000259" key="8">
    <source>
        <dbReference type="Pfam" id="PF01757"/>
    </source>
</evidence>
<keyword evidence="10" id="KW-1185">Reference proteome</keyword>
<organism evidence="9 10">
    <name type="scientific">Paenibacillus etheri</name>
    <dbReference type="NCBI Taxonomy" id="1306852"/>
    <lineage>
        <taxon>Bacteria</taxon>
        <taxon>Bacillati</taxon>
        <taxon>Bacillota</taxon>
        <taxon>Bacilli</taxon>
        <taxon>Bacillales</taxon>
        <taxon>Paenibacillaceae</taxon>
        <taxon>Paenibacillus</taxon>
    </lineage>
</organism>
<feature type="transmembrane region" description="Helical" evidence="7">
    <location>
        <begin position="275"/>
        <end position="293"/>
    </location>
</feature>
<feature type="transmembrane region" description="Helical" evidence="7">
    <location>
        <begin position="94"/>
        <end position="113"/>
    </location>
</feature>